<dbReference type="PANTHER" id="PTHR43875:SF15">
    <property type="entry name" value="TREHALOSE IMPORT ATP-BINDING PROTEIN SUGC"/>
    <property type="match status" value="1"/>
</dbReference>
<evidence type="ECO:0000313" key="10">
    <source>
        <dbReference type="Proteomes" id="UP001501222"/>
    </source>
</evidence>
<accession>A0ABP6XZ64</accession>
<keyword evidence="5" id="KW-1278">Translocase</keyword>
<dbReference type="SUPFAM" id="SSF52540">
    <property type="entry name" value="P-loop containing nucleoside triphosphate hydrolases"/>
    <property type="match status" value="1"/>
</dbReference>
<evidence type="ECO:0000256" key="7">
    <source>
        <dbReference type="SAM" id="MobiDB-lite"/>
    </source>
</evidence>
<reference evidence="10" key="1">
    <citation type="journal article" date="2019" name="Int. J. Syst. Evol. Microbiol.">
        <title>The Global Catalogue of Microorganisms (GCM) 10K type strain sequencing project: providing services to taxonomists for standard genome sequencing and annotation.</title>
        <authorList>
            <consortium name="The Broad Institute Genomics Platform"/>
            <consortium name="The Broad Institute Genome Sequencing Center for Infectious Disease"/>
            <person name="Wu L."/>
            <person name="Ma J."/>
        </authorList>
    </citation>
    <scope>NUCLEOTIDE SEQUENCE [LARGE SCALE GENOMIC DNA]</scope>
    <source>
        <strain evidence="10">JCM 16928</strain>
    </source>
</reference>
<feature type="region of interest" description="Disordered" evidence="7">
    <location>
        <begin position="254"/>
        <end position="297"/>
    </location>
</feature>
<organism evidence="9 10">
    <name type="scientific">Kribbella ginsengisoli</name>
    <dbReference type="NCBI Taxonomy" id="363865"/>
    <lineage>
        <taxon>Bacteria</taxon>
        <taxon>Bacillati</taxon>
        <taxon>Actinomycetota</taxon>
        <taxon>Actinomycetes</taxon>
        <taxon>Propionibacteriales</taxon>
        <taxon>Kribbellaceae</taxon>
        <taxon>Kribbella</taxon>
    </lineage>
</organism>
<dbReference type="PANTHER" id="PTHR43875">
    <property type="entry name" value="MALTODEXTRIN IMPORT ATP-BINDING PROTEIN MSMX"/>
    <property type="match status" value="1"/>
</dbReference>
<dbReference type="InterPro" id="IPR047641">
    <property type="entry name" value="ABC_transpr_MalK/UgpC-like"/>
</dbReference>
<evidence type="ECO:0000256" key="3">
    <source>
        <dbReference type="ARBA" id="ARBA00022741"/>
    </source>
</evidence>
<proteinExistence type="predicted"/>
<dbReference type="InterPro" id="IPR017871">
    <property type="entry name" value="ABC_transporter-like_CS"/>
</dbReference>
<evidence type="ECO:0000313" key="9">
    <source>
        <dbReference type="EMBL" id="GAA3573994.1"/>
    </source>
</evidence>
<dbReference type="Gene3D" id="2.40.50.100">
    <property type="match status" value="1"/>
</dbReference>
<evidence type="ECO:0000259" key="8">
    <source>
        <dbReference type="PROSITE" id="PS50893"/>
    </source>
</evidence>
<dbReference type="PROSITE" id="PS50893">
    <property type="entry name" value="ABC_TRANSPORTER_2"/>
    <property type="match status" value="1"/>
</dbReference>
<evidence type="ECO:0000256" key="6">
    <source>
        <dbReference type="ARBA" id="ARBA00023136"/>
    </source>
</evidence>
<keyword evidence="6" id="KW-0472">Membrane</keyword>
<dbReference type="SUPFAM" id="SSF50331">
    <property type="entry name" value="MOP-like"/>
    <property type="match status" value="1"/>
</dbReference>
<dbReference type="InterPro" id="IPR003439">
    <property type="entry name" value="ABC_transporter-like_ATP-bd"/>
</dbReference>
<evidence type="ECO:0000256" key="1">
    <source>
        <dbReference type="ARBA" id="ARBA00022448"/>
    </source>
</evidence>
<keyword evidence="2" id="KW-1003">Cell membrane</keyword>
<protein>
    <recommendedName>
        <fullName evidence="8">ABC transporter domain-containing protein</fullName>
    </recommendedName>
</protein>
<feature type="domain" description="ABC transporter" evidence="8">
    <location>
        <begin position="4"/>
        <end position="235"/>
    </location>
</feature>
<dbReference type="Proteomes" id="UP001501222">
    <property type="component" value="Unassembled WGS sequence"/>
</dbReference>
<dbReference type="SMART" id="SM00382">
    <property type="entry name" value="AAA"/>
    <property type="match status" value="1"/>
</dbReference>
<name>A0ABP6XZ64_9ACTN</name>
<evidence type="ECO:0000256" key="4">
    <source>
        <dbReference type="ARBA" id="ARBA00022840"/>
    </source>
</evidence>
<dbReference type="Gene3D" id="3.40.50.300">
    <property type="entry name" value="P-loop containing nucleotide triphosphate hydrolases"/>
    <property type="match status" value="1"/>
</dbReference>
<dbReference type="RefSeq" id="WP_344844387.1">
    <property type="nucleotide sequence ID" value="NZ_BAABAA010000007.1"/>
</dbReference>
<dbReference type="InterPro" id="IPR012340">
    <property type="entry name" value="NA-bd_OB-fold"/>
</dbReference>
<evidence type="ECO:0000256" key="5">
    <source>
        <dbReference type="ARBA" id="ARBA00022967"/>
    </source>
</evidence>
<dbReference type="Pfam" id="PF00005">
    <property type="entry name" value="ABC_tran"/>
    <property type="match status" value="1"/>
</dbReference>
<comment type="caution">
    <text evidence="9">The sequence shown here is derived from an EMBL/GenBank/DDBJ whole genome shotgun (WGS) entry which is preliminary data.</text>
</comment>
<sequence>MAGIDIEGLATVYPNGVRAVDGLDLSVADGEFFALLGPSGCGKTTLLRTIAGLESATEGSVRIDAADVTRLEPGKRGVAMVFQDYALFPHMTVSDNITYPLKVRRVAAATRSGVASRTAGELSLQGLLERRPGQLSGGQQQRVALARAIASEGKVLLLDEPLSNLDARLRLEARTFLKKLQRDLGITTVFVTHDQAEALALADRIAVMQTGKLVQLGTPREVFARPSNTFVANFIGSTPMNLLPGTVTDGAAVSSATAPSASESGPGAVGAGSGSGPGTAGGSGSSGAGPGAVGAGSGGSGVVSVAGGWLPAATSAVPAGAEVTVGIRPEYLSLSTGDVSGPSIRGTVVVAENLGTMSLVSVDCEGTLVGVTVPEEDEPAPGTPVVLTAPAQRVLLYDRESGDLLARQPAMVG</sequence>
<keyword evidence="3" id="KW-0547">Nucleotide-binding</keyword>
<dbReference type="Gene3D" id="2.40.50.140">
    <property type="entry name" value="Nucleic acid-binding proteins"/>
    <property type="match status" value="1"/>
</dbReference>
<dbReference type="PROSITE" id="PS00211">
    <property type="entry name" value="ABC_TRANSPORTER_1"/>
    <property type="match status" value="1"/>
</dbReference>
<gene>
    <name evidence="9" type="ORF">GCM10022235_49420</name>
</gene>
<keyword evidence="4" id="KW-0067">ATP-binding</keyword>
<keyword evidence="10" id="KW-1185">Reference proteome</keyword>
<keyword evidence="1" id="KW-0813">Transport</keyword>
<feature type="compositionally biased region" description="Low complexity" evidence="7">
    <location>
        <begin position="254"/>
        <end position="266"/>
    </location>
</feature>
<dbReference type="Pfam" id="PF08402">
    <property type="entry name" value="TOBE_2"/>
    <property type="match status" value="1"/>
</dbReference>
<dbReference type="InterPro" id="IPR008995">
    <property type="entry name" value="Mo/tungstate-bd_C_term_dom"/>
</dbReference>
<dbReference type="InterPro" id="IPR003593">
    <property type="entry name" value="AAA+_ATPase"/>
</dbReference>
<feature type="compositionally biased region" description="Gly residues" evidence="7">
    <location>
        <begin position="267"/>
        <end position="297"/>
    </location>
</feature>
<dbReference type="InterPro" id="IPR027417">
    <property type="entry name" value="P-loop_NTPase"/>
</dbReference>
<evidence type="ECO:0000256" key="2">
    <source>
        <dbReference type="ARBA" id="ARBA00022475"/>
    </source>
</evidence>
<dbReference type="EMBL" id="BAABAA010000007">
    <property type="protein sequence ID" value="GAA3573994.1"/>
    <property type="molecule type" value="Genomic_DNA"/>
</dbReference>
<dbReference type="InterPro" id="IPR013611">
    <property type="entry name" value="Transp-assoc_OB_typ2"/>
</dbReference>